<dbReference type="EMBL" id="JAUZMY010000010">
    <property type="protein sequence ID" value="MEE2038008.1"/>
    <property type="molecule type" value="Genomic_DNA"/>
</dbReference>
<dbReference type="RefSeq" id="WP_330091798.1">
    <property type="nucleotide sequence ID" value="NZ_JAUZMY010000010.1"/>
</dbReference>
<keyword evidence="2" id="KW-0472">Membrane</keyword>
<comment type="caution">
    <text evidence="3">The sequence shown here is derived from an EMBL/GenBank/DDBJ whole genome shotgun (WGS) entry which is preliminary data.</text>
</comment>
<feature type="region of interest" description="Disordered" evidence="1">
    <location>
        <begin position="1"/>
        <end position="23"/>
    </location>
</feature>
<keyword evidence="2" id="KW-0812">Transmembrane</keyword>
<accession>A0ABU7K700</accession>
<gene>
    <name evidence="3" type="ORF">Q8791_12355</name>
</gene>
<organism evidence="3 4">
    <name type="scientific">Nocardiopsis codii</name>
    <dbReference type="NCBI Taxonomy" id="3065942"/>
    <lineage>
        <taxon>Bacteria</taxon>
        <taxon>Bacillati</taxon>
        <taxon>Actinomycetota</taxon>
        <taxon>Actinomycetes</taxon>
        <taxon>Streptosporangiales</taxon>
        <taxon>Nocardiopsidaceae</taxon>
        <taxon>Nocardiopsis</taxon>
    </lineage>
</organism>
<keyword evidence="4" id="KW-1185">Reference proteome</keyword>
<sequence length="53" mass="5332">MSETPSTPAPPPASPASPPEARWSLSEDWAATVTGLVLLVLALVGVIPAGLIP</sequence>
<dbReference type="Proteomes" id="UP001356095">
    <property type="component" value="Unassembled WGS sequence"/>
</dbReference>
<reference evidence="3 4" key="1">
    <citation type="submission" date="2023-08" db="EMBL/GenBank/DDBJ databases">
        <authorList>
            <person name="Girao M."/>
            <person name="Carvalho M.F."/>
        </authorList>
    </citation>
    <scope>NUCLEOTIDE SEQUENCE [LARGE SCALE GENOMIC DNA]</scope>
    <source>
        <strain evidence="3 4">CT-R113</strain>
    </source>
</reference>
<feature type="transmembrane region" description="Helical" evidence="2">
    <location>
        <begin position="29"/>
        <end position="52"/>
    </location>
</feature>
<proteinExistence type="predicted"/>
<evidence type="ECO:0000256" key="2">
    <source>
        <dbReference type="SAM" id="Phobius"/>
    </source>
</evidence>
<keyword evidence="2" id="KW-1133">Transmembrane helix</keyword>
<evidence type="ECO:0000313" key="4">
    <source>
        <dbReference type="Proteomes" id="UP001356095"/>
    </source>
</evidence>
<evidence type="ECO:0000256" key="1">
    <source>
        <dbReference type="SAM" id="MobiDB-lite"/>
    </source>
</evidence>
<protein>
    <submittedName>
        <fullName evidence="3">Uncharacterized protein</fullName>
    </submittedName>
</protein>
<evidence type="ECO:0000313" key="3">
    <source>
        <dbReference type="EMBL" id="MEE2038008.1"/>
    </source>
</evidence>
<name>A0ABU7K700_9ACTN</name>
<feature type="compositionally biased region" description="Pro residues" evidence="1">
    <location>
        <begin position="7"/>
        <end position="18"/>
    </location>
</feature>